<keyword evidence="9 10" id="KW-0472">Membrane</keyword>
<keyword evidence="11" id="KW-0282">Flagellum</keyword>
<keyword evidence="11" id="KW-0969">Cilium</keyword>
<evidence type="ECO:0000256" key="4">
    <source>
        <dbReference type="ARBA" id="ARBA00022475"/>
    </source>
</evidence>
<dbReference type="GO" id="GO:0005886">
    <property type="term" value="C:plasma membrane"/>
    <property type="evidence" value="ECO:0007669"/>
    <property type="project" value="UniProtKB-SubCell"/>
</dbReference>
<dbReference type="GO" id="GO:0071973">
    <property type="term" value="P:bacterial-type flagellum-dependent cell motility"/>
    <property type="evidence" value="ECO:0007669"/>
    <property type="project" value="InterPro"/>
</dbReference>
<evidence type="ECO:0000313" key="11">
    <source>
        <dbReference type="EMBL" id="MBB6562544.1"/>
    </source>
</evidence>
<reference evidence="11 12" key="1">
    <citation type="submission" date="2020-08" db="EMBL/GenBank/DDBJ databases">
        <title>Functional genomics of gut bacteria from endangered species of beetles.</title>
        <authorList>
            <person name="Carlos-Shanley C."/>
        </authorList>
    </citation>
    <scope>NUCLEOTIDE SEQUENCE [LARGE SCALE GENOMIC DNA]</scope>
    <source>
        <strain evidence="11 12">S00198</strain>
    </source>
</reference>
<evidence type="ECO:0000256" key="5">
    <source>
        <dbReference type="ARBA" id="ARBA00022500"/>
    </source>
</evidence>
<dbReference type="RefSeq" id="WP_184862662.1">
    <property type="nucleotide sequence ID" value="NZ_JACHLK010000013.1"/>
</dbReference>
<dbReference type="InterPro" id="IPR005503">
    <property type="entry name" value="FliL"/>
</dbReference>
<comment type="similarity">
    <text evidence="3 10">Belongs to the FliL family.</text>
</comment>
<feature type="transmembrane region" description="Helical" evidence="10">
    <location>
        <begin position="7"/>
        <end position="29"/>
    </location>
</feature>
<evidence type="ECO:0000256" key="10">
    <source>
        <dbReference type="RuleBase" id="RU364125"/>
    </source>
</evidence>
<keyword evidence="8 10" id="KW-1133">Transmembrane helix</keyword>
<keyword evidence="11" id="KW-0966">Cell projection</keyword>
<protein>
    <recommendedName>
        <fullName evidence="10">Flagellar protein FliL</fullName>
    </recommendedName>
</protein>
<evidence type="ECO:0000256" key="3">
    <source>
        <dbReference type="ARBA" id="ARBA00008281"/>
    </source>
</evidence>
<dbReference type="AlphaFoldDB" id="A0A7X0UC12"/>
<proteinExistence type="inferred from homology"/>
<evidence type="ECO:0000256" key="2">
    <source>
        <dbReference type="ARBA" id="ARBA00004162"/>
    </source>
</evidence>
<dbReference type="Proteomes" id="UP000575083">
    <property type="component" value="Unassembled WGS sequence"/>
</dbReference>
<sequence>MTKTRQLIVFSLLALAMAGLGGGGAWWWLKGRAPAGDTAQAPAKPVYDKQEYKYISLDKVIVMLRGQAGEPMAHYLAVDLVFKAPAEKERIVKEHLPLLRSVAVSALSTYPLEKASKMTIAELAADINAAYQASYERDRKEQPFVEALIGKLIIE</sequence>
<name>A0A7X0UC12_9BURK</name>
<keyword evidence="6 10" id="KW-0812">Transmembrane</keyword>
<keyword evidence="7 10" id="KW-0283">Flagellar rotation</keyword>
<accession>A0A7X0UC12</accession>
<dbReference type="EMBL" id="JACHLK010000013">
    <property type="protein sequence ID" value="MBB6562544.1"/>
    <property type="molecule type" value="Genomic_DNA"/>
</dbReference>
<dbReference type="Pfam" id="PF03748">
    <property type="entry name" value="FliL"/>
    <property type="match status" value="1"/>
</dbReference>
<evidence type="ECO:0000256" key="9">
    <source>
        <dbReference type="ARBA" id="ARBA00023136"/>
    </source>
</evidence>
<keyword evidence="12" id="KW-1185">Reference proteome</keyword>
<gene>
    <name evidence="11" type="ORF">HNP48_005257</name>
</gene>
<dbReference type="GO" id="GO:0006935">
    <property type="term" value="P:chemotaxis"/>
    <property type="evidence" value="ECO:0007669"/>
    <property type="project" value="UniProtKB-KW"/>
</dbReference>
<keyword evidence="5 10" id="KW-0145">Chemotaxis</keyword>
<evidence type="ECO:0000256" key="6">
    <source>
        <dbReference type="ARBA" id="ARBA00022692"/>
    </source>
</evidence>
<keyword evidence="10" id="KW-0997">Cell inner membrane</keyword>
<comment type="function">
    <text evidence="1 10">Controls the rotational direction of flagella during chemotaxis.</text>
</comment>
<organism evidence="11 12">
    <name type="scientific">Acidovorax soli</name>
    <dbReference type="NCBI Taxonomy" id="592050"/>
    <lineage>
        <taxon>Bacteria</taxon>
        <taxon>Pseudomonadati</taxon>
        <taxon>Pseudomonadota</taxon>
        <taxon>Betaproteobacteria</taxon>
        <taxon>Burkholderiales</taxon>
        <taxon>Comamonadaceae</taxon>
        <taxon>Acidovorax</taxon>
    </lineage>
</organism>
<evidence type="ECO:0000256" key="1">
    <source>
        <dbReference type="ARBA" id="ARBA00002254"/>
    </source>
</evidence>
<evidence type="ECO:0000256" key="7">
    <source>
        <dbReference type="ARBA" id="ARBA00022779"/>
    </source>
</evidence>
<keyword evidence="4" id="KW-1003">Cell membrane</keyword>
<evidence type="ECO:0000256" key="8">
    <source>
        <dbReference type="ARBA" id="ARBA00022989"/>
    </source>
</evidence>
<comment type="subcellular location">
    <subcellularLocation>
        <location evidence="10">Cell inner membrane</location>
    </subcellularLocation>
    <subcellularLocation>
        <location evidence="2">Cell membrane</location>
        <topology evidence="2">Single-pass membrane protein</topology>
    </subcellularLocation>
</comment>
<dbReference type="GO" id="GO:0009425">
    <property type="term" value="C:bacterial-type flagellum basal body"/>
    <property type="evidence" value="ECO:0007669"/>
    <property type="project" value="InterPro"/>
</dbReference>
<comment type="caution">
    <text evidence="11">The sequence shown here is derived from an EMBL/GenBank/DDBJ whole genome shotgun (WGS) entry which is preliminary data.</text>
</comment>
<evidence type="ECO:0000313" key="12">
    <source>
        <dbReference type="Proteomes" id="UP000575083"/>
    </source>
</evidence>